<dbReference type="InterPro" id="IPR013094">
    <property type="entry name" value="AB_hydrolase_3"/>
</dbReference>
<protein>
    <recommendedName>
        <fullName evidence="2">Alpha/beta hydrolase fold-3 domain-containing protein</fullName>
    </recommendedName>
</protein>
<sequence length="97" mass="10922">MHPRPSGLRVAAAVKEFEPLKVKGIILHHPYFSGKKRTKSEEKLKDDQLLPLDAIDKMFDLCLPKGVADHDHEYCNPCANGGSNHLDEIKTMGWKVD</sequence>
<dbReference type="SUPFAM" id="SSF53474">
    <property type="entry name" value="alpha/beta-Hydrolases"/>
    <property type="match status" value="1"/>
</dbReference>
<evidence type="ECO:0000313" key="4">
    <source>
        <dbReference type="Proteomes" id="UP000823775"/>
    </source>
</evidence>
<proteinExistence type="inferred from homology"/>
<reference evidence="3 4" key="1">
    <citation type="journal article" date="2021" name="BMC Genomics">
        <title>Datura genome reveals duplications of psychoactive alkaloid biosynthetic genes and high mutation rate following tissue culture.</title>
        <authorList>
            <person name="Rajewski A."/>
            <person name="Carter-House D."/>
            <person name="Stajich J."/>
            <person name="Litt A."/>
        </authorList>
    </citation>
    <scope>NUCLEOTIDE SEQUENCE [LARGE SCALE GENOMIC DNA]</scope>
    <source>
        <strain evidence="3">AR-01</strain>
    </source>
</reference>
<keyword evidence="4" id="KW-1185">Reference proteome</keyword>
<dbReference type="Pfam" id="PF07859">
    <property type="entry name" value="Abhydrolase_3"/>
    <property type="match status" value="1"/>
</dbReference>
<dbReference type="Proteomes" id="UP000823775">
    <property type="component" value="Unassembled WGS sequence"/>
</dbReference>
<evidence type="ECO:0000259" key="2">
    <source>
        <dbReference type="Pfam" id="PF07859"/>
    </source>
</evidence>
<dbReference type="EMBL" id="JACEIK010002496">
    <property type="protein sequence ID" value="MCD9561536.1"/>
    <property type="molecule type" value="Genomic_DNA"/>
</dbReference>
<accession>A0ABS8UUG1</accession>
<evidence type="ECO:0000313" key="3">
    <source>
        <dbReference type="EMBL" id="MCD9561536.1"/>
    </source>
</evidence>
<comment type="similarity">
    <text evidence="1">Belongs to the 'GDXG' lipolytic enzyme family.</text>
</comment>
<organism evidence="3 4">
    <name type="scientific">Datura stramonium</name>
    <name type="common">Jimsonweed</name>
    <name type="synonym">Common thornapple</name>
    <dbReference type="NCBI Taxonomy" id="4076"/>
    <lineage>
        <taxon>Eukaryota</taxon>
        <taxon>Viridiplantae</taxon>
        <taxon>Streptophyta</taxon>
        <taxon>Embryophyta</taxon>
        <taxon>Tracheophyta</taxon>
        <taxon>Spermatophyta</taxon>
        <taxon>Magnoliopsida</taxon>
        <taxon>eudicotyledons</taxon>
        <taxon>Gunneridae</taxon>
        <taxon>Pentapetalae</taxon>
        <taxon>asterids</taxon>
        <taxon>lamiids</taxon>
        <taxon>Solanales</taxon>
        <taxon>Solanaceae</taxon>
        <taxon>Solanoideae</taxon>
        <taxon>Datureae</taxon>
        <taxon>Datura</taxon>
    </lineage>
</organism>
<evidence type="ECO:0000256" key="1">
    <source>
        <dbReference type="ARBA" id="ARBA00010515"/>
    </source>
</evidence>
<feature type="domain" description="Alpha/beta hydrolase fold-3" evidence="2">
    <location>
        <begin position="11"/>
        <end position="80"/>
    </location>
</feature>
<dbReference type="Gene3D" id="3.40.50.1820">
    <property type="entry name" value="alpha/beta hydrolase"/>
    <property type="match status" value="1"/>
</dbReference>
<name>A0ABS8UUG1_DATST</name>
<comment type="caution">
    <text evidence="3">The sequence shown here is derived from an EMBL/GenBank/DDBJ whole genome shotgun (WGS) entry which is preliminary data.</text>
</comment>
<dbReference type="InterPro" id="IPR029058">
    <property type="entry name" value="AB_hydrolase_fold"/>
</dbReference>
<gene>
    <name evidence="3" type="ORF">HAX54_020702</name>
</gene>